<organism evidence="2 3">
    <name type="scientific">Glomus cerebriforme</name>
    <dbReference type="NCBI Taxonomy" id="658196"/>
    <lineage>
        <taxon>Eukaryota</taxon>
        <taxon>Fungi</taxon>
        <taxon>Fungi incertae sedis</taxon>
        <taxon>Mucoromycota</taxon>
        <taxon>Glomeromycotina</taxon>
        <taxon>Glomeromycetes</taxon>
        <taxon>Glomerales</taxon>
        <taxon>Glomeraceae</taxon>
        <taxon>Glomus</taxon>
    </lineage>
</organism>
<evidence type="ECO:0000313" key="3">
    <source>
        <dbReference type="Proteomes" id="UP000265703"/>
    </source>
</evidence>
<protein>
    <submittedName>
        <fullName evidence="2">Uncharacterized protein</fullName>
    </submittedName>
</protein>
<dbReference type="AlphaFoldDB" id="A0A397SN43"/>
<keyword evidence="3" id="KW-1185">Reference proteome</keyword>
<name>A0A397SN43_9GLOM</name>
<dbReference type="EMBL" id="QKYT01000301">
    <property type="protein sequence ID" value="RIA87610.1"/>
    <property type="molecule type" value="Genomic_DNA"/>
</dbReference>
<gene>
    <name evidence="2" type="ORF">C1645_827549</name>
</gene>
<dbReference type="OrthoDB" id="2117820at2759"/>
<evidence type="ECO:0000256" key="1">
    <source>
        <dbReference type="SAM" id="MobiDB-lite"/>
    </source>
</evidence>
<sequence length="354" mass="40877">MRKSNQAIRSLSTFFLFTRKNIGITSLTRPKRLYLTQLTPGFTLRASLSSLPPSPPGPPKDPLPPESTTIDNLPPPEKTGYSITFPWLYGNQPPRIKHYPYPSTNFWSSIISLLPAFFQHELCKWVTSRMLKGAVSAEYFPEQFLQGAAFAARQVCASLSTPAEREELQNMLTTRFYDRIITELDKLETEKSKITIVMSKFYGLNVRDVWMTIGPKKAHSNKNKEYRILKWMTMKLAIRNTSLENDFNESRAKVAKSFSDGINFKVDVEIDADVQYILKSAKNEILIYDQSRRPVLFRFESPYFEPADRIYNKVSSDHVEESNWTWRVGDIDYLLEIEDLEDEAREGKDLNQSD</sequence>
<evidence type="ECO:0000313" key="2">
    <source>
        <dbReference type="EMBL" id="RIA87610.1"/>
    </source>
</evidence>
<comment type="caution">
    <text evidence="2">The sequence shown here is derived from an EMBL/GenBank/DDBJ whole genome shotgun (WGS) entry which is preliminary data.</text>
</comment>
<accession>A0A397SN43</accession>
<feature type="compositionally biased region" description="Pro residues" evidence="1">
    <location>
        <begin position="52"/>
        <end position="65"/>
    </location>
</feature>
<proteinExistence type="predicted"/>
<feature type="region of interest" description="Disordered" evidence="1">
    <location>
        <begin position="49"/>
        <end position="75"/>
    </location>
</feature>
<dbReference type="Proteomes" id="UP000265703">
    <property type="component" value="Unassembled WGS sequence"/>
</dbReference>
<reference evidence="2 3" key="1">
    <citation type="submission" date="2018-06" db="EMBL/GenBank/DDBJ databases">
        <title>Comparative genomics reveals the genomic features of Rhizophagus irregularis, R. cerebriforme, R. diaphanum and Gigaspora rosea, and their symbiotic lifestyle signature.</title>
        <authorList>
            <person name="Morin E."/>
            <person name="San Clemente H."/>
            <person name="Chen E.C.H."/>
            <person name="De La Providencia I."/>
            <person name="Hainaut M."/>
            <person name="Kuo A."/>
            <person name="Kohler A."/>
            <person name="Murat C."/>
            <person name="Tang N."/>
            <person name="Roy S."/>
            <person name="Loubradou J."/>
            <person name="Henrissat B."/>
            <person name="Grigoriev I.V."/>
            <person name="Corradi N."/>
            <person name="Roux C."/>
            <person name="Martin F.M."/>
        </authorList>
    </citation>
    <scope>NUCLEOTIDE SEQUENCE [LARGE SCALE GENOMIC DNA]</scope>
    <source>
        <strain evidence="2 3">DAOM 227022</strain>
    </source>
</reference>